<dbReference type="Proteomes" id="UP000005089">
    <property type="component" value="Unassembled WGS sequence"/>
</dbReference>
<dbReference type="HAMAP" id="MF_00528">
    <property type="entry name" value="Maf"/>
    <property type="match status" value="1"/>
</dbReference>
<dbReference type="GO" id="GO:0036221">
    <property type="term" value="F:UTP diphosphatase activity"/>
    <property type="evidence" value="ECO:0007669"/>
    <property type="project" value="RHEA"/>
</dbReference>
<evidence type="ECO:0000256" key="3">
    <source>
        <dbReference type="ARBA" id="ARBA00023080"/>
    </source>
</evidence>
<dbReference type="NCBIfam" id="TIGR00172">
    <property type="entry name" value="maf"/>
    <property type="match status" value="1"/>
</dbReference>
<feature type="site" description="Important for substrate specificity" evidence="4">
    <location>
        <position position="89"/>
    </location>
</feature>
<dbReference type="STRING" id="847.BRW83_2049"/>
<dbReference type="PANTHER" id="PTHR43213">
    <property type="entry name" value="BIFUNCTIONAL DTTP/UTP PYROPHOSPHATASE/METHYLTRANSFERASE PROTEIN-RELATED"/>
    <property type="match status" value="1"/>
</dbReference>
<dbReference type="AlphaFoldDB" id="C3X7M4"/>
<evidence type="ECO:0000313" key="6">
    <source>
        <dbReference type="Proteomes" id="UP000005089"/>
    </source>
</evidence>
<comment type="catalytic activity">
    <reaction evidence="4">
        <text>dTTP + H2O = dTMP + diphosphate + H(+)</text>
        <dbReference type="Rhea" id="RHEA:28534"/>
        <dbReference type="ChEBI" id="CHEBI:15377"/>
        <dbReference type="ChEBI" id="CHEBI:15378"/>
        <dbReference type="ChEBI" id="CHEBI:33019"/>
        <dbReference type="ChEBI" id="CHEBI:37568"/>
        <dbReference type="ChEBI" id="CHEBI:63528"/>
        <dbReference type="EC" id="3.6.1.9"/>
    </reaction>
</comment>
<dbReference type="HOGENOM" id="CLU_040416_2_1_4"/>
<feature type="site" description="Important for substrate specificity" evidence="4">
    <location>
        <position position="171"/>
    </location>
</feature>
<reference evidence="5 6" key="1">
    <citation type="submission" date="2009-02" db="EMBL/GenBank/DDBJ databases">
        <title>The Genome Sequence of Oxalobacter formigenes OXCC13.</title>
        <authorList>
            <consortium name="The Broad Institute Genome Sequencing Platform"/>
            <person name="Ward D."/>
            <person name="Young S.K."/>
            <person name="Kodira C.D."/>
            <person name="Zeng Q."/>
            <person name="Koehrsen M."/>
            <person name="Alvarado L."/>
            <person name="Berlin A."/>
            <person name="Borenstein D."/>
            <person name="Chen Z."/>
            <person name="Engels R."/>
            <person name="Freedman E."/>
            <person name="Gellesch M."/>
            <person name="Goldberg J."/>
            <person name="Griggs A."/>
            <person name="Gujja S."/>
            <person name="Heiman D."/>
            <person name="Hepburn T."/>
            <person name="Howarth C."/>
            <person name="Jen D."/>
            <person name="Larson L."/>
            <person name="Lewis B."/>
            <person name="Mehta T."/>
            <person name="Park D."/>
            <person name="Pearson M."/>
            <person name="Roberts A."/>
            <person name="Saif S."/>
            <person name="Shea T."/>
            <person name="Shenoy N."/>
            <person name="Sisk P."/>
            <person name="Stolte C."/>
            <person name="Sykes S."/>
            <person name="Walk T."/>
            <person name="White J."/>
            <person name="Yandava C."/>
            <person name="Allison M.J."/>
            <person name="Lander E."/>
            <person name="Nusbaum C."/>
            <person name="Galagan J."/>
            <person name="Birren B."/>
        </authorList>
    </citation>
    <scope>NUCLEOTIDE SEQUENCE [LARGE SCALE GENOMIC DNA]</scope>
    <source>
        <strain evidence="5 6">OXCC13</strain>
    </source>
</reference>
<comment type="cofactor">
    <cofactor evidence="1 4">
        <name>a divalent metal cation</name>
        <dbReference type="ChEBI" id="CHEBI:60240"/>
    </cofactor>
</comment>
<keyword evidence="6" id="KW-1185">Reference proteome</keyword>
<feature type="site" description="Important for substrate specificity" evidence="4">
    <location>
        <position position="17"/>
    </location>
</feature>
<keyword evidence="3 4" id="KW-0546">Nucleotide metabolism</keyword>
<dbReference type="EC" id="3.6.1.9" evidence="4"/>
<keyword evidence="2 4" id="KW-0378">Hydrolase</keyword>
<evidence type="ECO:0000256" key="1">
    <source>
        <dbReference type="ARBA" id="ARBA00001968"/>
    </source>
</evidence>
<comment type="subcellular location">
    <subcellularLocation>
        <location evidence="4">Cytoplasm</location>
    </subcellularLocation>
</comment>
<dbReference type="GO" id="GO:0009117">
    <property type="term" value="P:nucleotide metabolic process"/>
    <property type="evidence" value="ECO:0007669"/>
    <property type="project" value="UniProtKB-KW"/>
</dbReference>
<dbReference type="Pfam" id="PF02545">
    <property type="entry name" value="Maf"/>
    <property type="match status" value="1"/>
</dbReference>
<dbReference type="InterPro" id="IPR003697">
    <property type="entry name" value="Maf-like"/>
</dbReference>
<dbReference type="RefSeq" id="WP_005879533.1">
    <property type="nucleotide sequence ID" value="NZ_CP019430.1"/>
</dbReference>
<evidence type="ECO:0000313" key="5">
    <source>
        <dbReference type="EMBL" id="EEO29200.1"/>
    </source>
</evidence>
<proteinExistence type="inferred from homology"/>
<dbReference type="GO" id="GO:0005737">
    <property type="term" value="C:cytoplasm"/>
    <property type="evidence" value="ECO:0007669"/>
    <property type="project" value="UniProtKB-SubCell"/>
</dbReference>
<comment type="caution">
    <text evidence="4">Lacks conserved residue(s) required for the propagation of feature annotation.</text>
</comment>
<dbReference type="OrthoDB" id="9807767at2"/>
<gene>
    <name evidence="5" type="primary">maf</name>
    <name evidence="5" type="ORF">OFBG_00228</name>
</gene>
<dbReference type="PIRSF" id="PIRSF006305">
    <property type="entry name" value="Maf"/>
    <property type="match status" value="1"/>
</dbReference>
<dbReference type="SUPFAM" id="SSF52972">
    <property type="entry name" value="ITPase-like"/>
    <property type="match status" value="1"/>
</dbReference>
<dbReference type="GeneID" id="77135874"/>
<comment type="function">
    <text evidence="4">Nucleoside triphosphate pyrophosphatase that hydrolyzes dTTP and UTP. May have a dual role in cell division arrest and in preventing the incorporation of modified nucleotides into cellular nucleic acids.</text>
</comment>
<dbReference type="eggNOG" id="COG0424">
    <property type="taxonomic scope" value="Bacteria"/>
</dbReference>
<dbReference type="PANTHER" id="PTHR43213:SF5">
    <property type="entry name" value="BIFUNCTIONAL DTTP_UTP PYROPHOSPHATASE_METHYLTRANSFERASE PROTEIN-RELATED"/>
    <property type="match status" value="1"/>
</dbReference>
<sequence>MSHSDTQMIYLASKSPRRQELLNQIGIQFTVLDVPAQDTANSDMVDETVLTNENAADYVNRLSRNKADCAWQFLISRDVAKYPVLTADTTVVLDNLILGKPQDREEACEMMKRLSGKTHQVLTSVAIKNDEFFSQALQTSCVTFAELTSEMIEAYIDTSEPYDKAGGYGIQGLAGKFIKHIEGSYSGIMGLPLYETSELLKKAGIAIP</sequence>
<evidence type="ECO:0000256" key="4">
    <source>
        <dbReference type="HAMAP-Rule" id="MF_00528"/>
    </source>
</evidence>
<evidence type="ECO:0000256" key="2">
    <source>
        <dbReference type="ARBA" id="ARBA00022801"/>
    </source>
</evidence>
<dbReference type="EMBL" id="GG658170">
    <property type="protein sequence ID" value="EEO29200.1"/>
    <property type="molecule type" value="Genomic_DNA"/>
</dbReference>
<protein>
    <recommendedName>
        <fullName evidence="4">dTTP/UTP pyrophosphatase</fullName>
        <shortName evidence="4">dTTPase/UTPase</shortName>
        <ecNumber evidence="4">3.6.1.9</ecNumber>
    </recommendedName>
    <alternativeName>
        <fullName evidence="4">Nucleoside triphosphate pyrophosphatase</fullName>
    </alternativeName>
    <alternativeName>
        <fullName evidence="4">Nucleotide pyrophosphatase</fullName>
        <shortName evidence="4">Nucleotide PPase</shortName>
    </alternativeName>
</protein>
<comment type="catalytic activity">
    <reaction evidence="4">
        <text>UTP + H2O = UMP + diphosphate + H(+)</text>
        <dbReference type="Rhea" id="RHEA:29395"/>
        <dbReference type="ChEBI" id="CHEBI:15377"/>
        <dbReference type="ChEBI" id="CHEBI:15378"/>
        <dbReference type="ChEBI" id="CHEBI:33019"/>
        <dbReference type="ChEBI" id="CHEBI:46398"/>
        <dbReference type="ChEBI" id="CHEBI:57865"/>
        <dbReference type="EC" id="3.6.1.9"/>
    </reaction>
</comment>
<feature type="active site" description="Proton acceptor" evidence="4">
    <location>
        <position position="88"/>
    </location>
</feature>
<comment type="similarity">
    <text evidence="4">Belongs to the Maf family. YhdE subfamily.</text>
</comment>
<keyword evidence="4" id="KW-0963">Cytoplasm</keyword>
<organism evidence="5 6">
    <name type="scientific">Oxalobacter formigenes OXCC13</name>
    <dbReference type="NCBI Taxonomy" id="556269"/>
    <lineage>
        <taxon>Bacteria</taxon>
        <taxon>Pseudomonadati</taxon>
        <taxon>Pseudomonadota</taxon>
        <taxon>Betaproteobacteria</taxon>
        <taxon>Burkholderiales</taxon>
        <taxon>Oxalobacteraceae</taxon>
        <taxon>Oxalobacter</taxon>
    </lineage>
</organism>
<accession>C3X7M4</accession>
<name>C3X7M4_OXAFO</name>
<dbReference type="GO" id="GO:0036218">
    <property type="term" value="F:dTTP diphosphatase activity"/>
    <property type="evidence" value="ECO:0007669"/>
    <property type="project" value="RHEA"/>
</dbReference>
<dbReference type="CDD" id="cd00555">
    <property type="entry name" value="Maf"/>
    <property type="match status" value="1"/>
</dbReference>
<dbReference type="Gene3D" id="3.90.950.10">
    <property type="match status" value="1"/>
</dbReference>
<dbReference type="InterPro" id="IPR029001">
    <property type="entry name" value="ITPase-like_fam"/>
</dbReference>